<keyword evidence="2 3" id="KW-0040">ANK repeat</keyword>
<dbReference type="SMART" id="SM00248">
    <property type="entry name" value="ANK"/>
    <property type="match status" value="5"/>
</dbReference>
<evidence type="ECO:0000313" key="6">
    <source>
        <dbReference type="Proteomes" id="UP000428333"/>
    </source>
</evidence>
<name>A0A6A4L0G8_9ERIC</name>
<dbReference type="SUPFAM" id="SSF48403">
    <property type="entry name" value="Ankyrin repeat"/>
    <property type="match status" value="1"/>
</dbReference>
<evidence type="ECO:0000313" key="5">
    <source>
        <dbReference type="EMBL" id="KAE9449191.1"/>
    </source>
</evidence>
<dbReference type="InterPro" id="IPR002110">
    <property type="entry name" value="Ankyrin_rpt"/>
</dbReference>
<evidence type="ECO:0000256" key="4">
    <source>
        <dbReference type="SAM" id="MobiDB-lite"/>
    </source>
</evidence>
<keyword evidence="1" id="KW-0677">Repeat</keyword>
<keyword evidence="6" id="KW-1185">Reference proteome</keyword>
<dbReference type="AlphaFoldDB" id="A0A6A4L0G8"/>
<reference evidence="5 6" key="1">
    <citation type="journal article" date="2019" name="Genome Biol. Evol.">
        <title>The Rhododendron genome and chromosomal organization provide insight into shared whole-genome duplications across the heath family (Ericaceae).</title>
        <authorList>
            <person name="Soza V.L."/>
            <person name="Lindsley D."/>
            <person name="Waalkes A."/>
            <person name="Ramage E."/>
            <person name="Patwardhan R.P."/>
            <person name="Burton J.N."/>
            <person name="Adey A."/>
            <person name="Kumar A."/>
            <person name="Qiu R."/>
            <person name="Shendure J."/>
            <person name="Hall B."/>
        </authorList>
    </citation>
    <scope>NUCLEOTIDE SEQUENCE [LARGE SCALE GENOMIC DNA]</scope>
    <source>
        <strain evidence="5">RSF 1966-606</strain>
    </source>
</reference>
<dbReference type="PROSITE" id="PS50088">
    <property type="entry name" value="ANK_REPEAT"/>
    <property type="match status" value="4"/>
</dbReference>
<feature type="region of interest" description="Disordered" evidence="4">
    <location>
        <begin position="15"/>
        <end position="36"/>
    </location>
</feature>
<feature type="repeat" description="ANK" evidence="3">
    <location>
        <begin position="253"/>
        <end position="285"/>
    </location>
</feature>
<gene>
    <name evidence="5" type="ORF">C3L33_18927</name>
</gene>
<feature type="non-terminal residue" evidence="5">
    <location>
        <position position="1"/>
    </location>
</feature>
<evidence type="ECO:0000256" key="3">
    <source>
        <dbReference type="PROSITE-ProRule" id="PRU00023"/>
    </source>
</evidence>
<sequence>MASFASATVPLKQIFRISPTTTSPSRSIPSFSHSVSKSIKSLSFCRLRSVELSRVSSLQRNQAVWEAPDDGSGSDYDDEDEEKDLDFESDWEEEEEGERISSDTASFHGDKPAATTTEQYEEDLRKEIEQLLEPEERDILKQNATPNVDRISTAKWNPLHSLALAGQIHHMDMLLENGLHIDLVDKDGLTTLHTAIIGKKEPVISHILRKGANPNVADRDGASPLHYAVQVGAMQTVKLLIKYNVDLNAADKDGWTPLHIAIQSRNRDIAKVLLVNGADKTRRNKDGKTPLDLALCYGKDFKSYDLAKLLKLVPANRYMVVKNSEPILHSVLVFKSDLALPRSKPYGDAVDACKFADFNSETESEAHLNKTWLARYIKNVEVQEELEESICLKLAIGWQNHF</sequence>
<feature type="region of interest" description="Disordered" evidence="4">
    <location>
        <begin position="59"/>
        <end position="120"/>
    </location>
</feature>
<comment type="caution">
    <text evidence="5">The sequence shown here is derived from an EMBL/GenBank/DDBJ whole genome shotgun (WGS) entry which is preliminary data.</text>
</comment>
<dbReference type="OrthoDB" id="1577640at2759"/>
<dbReference type="PROSITE" id="PS50297">
    <property type="entry name" value="ANK_REP_REGION"/>
    <property type="match status" value="3"/>
</dbReference>
<feature type="compositionally biased region" description="Acidic residues" evidence="4">
    <location>
        <begin position="75"/>
        <end position="97"/>
    </location>
</feature>
<dbReference type="PANTHER" id="PTHR24203">
    <property type="entry name" value="ANKYRIN REPEAT FAMILY PROTEIN"/>
    <property type="match status" value="1"/>
</dbReference>
<feature type="repeat" description="ANK" evidence="3">
    <location>
        <begin position="220"/>
        <end position="252"/>
    </location>
</feature>
<evidence type="ECO:0000256" key="1">
    <source>
        <dbReference type="ARBA" id="ARBA00022737"/>
    </source>
</evidence>
<dbReference type="Gene3D" id="1.25.40.20">
    <property type="entry name" value="Ankyrin repeat-containing domain"/>
    <property type="match status" value="2"/>
</dbReference>
<dbReference type="Proteomes" id="UP000428333">
    <property type="component" value="Linkage Group LG11"/>
</dbReference>
<organism evidence="5 6">
    <name type="scientific">Rhododendron williamsianum</name>
    <dbReference type="NCBI Taxonomy" id="262921"/>
    <lineage>
        <taxon>Eukaryota</taxon>
        <taxon>Viridiplantae</taxon>
        <taxon>Streptophyta</taxon>
        <taxon>Embryophyta</taxon>
        <taxon>Tracheophyta</taxon>
        <taxon>Spermatophyta</taxon>
        <taxon>Magnoliopsida</taxon>
        <taxon>eudicotyledons</taxon>
        <taxon>Gunneridae</taxon>
        <taxon>Pentapetalae</taxon>
        <taxon>asterids</taxon>
        <taxon>Ericales</taxon>
        <taxon>Ericaceae</taxon>
        <taxon>Ericoideae</taxon>
        <taxon>Rhodoreae</taxon>
        <taxon>Rhododendron</taxon>
    </lineage>
</organism>
<dbReference type="InterPro" id="IPR036770">
    <property type="entry name" value="Ankyrin_rpt-contain_sf"/>
</dbReference>
<proteinExistence type="predicted"/>
<accession>A0A6A4L0G8</accession>
<feature type="repeat" description="ANK" evidence="3">
    <location>
        <begin position="154"/>
        <end position="186"/>
    </location>
</feature>
<dbReference type="EMBL" id="QEFC01003190">
    <property type="protein sequence ID" value="KAE9449191.1"/>
    <property type="molecule type" value="Genomic_DNA"/>
</dbReference>
<dbReference type="Pfam" id="PF12796">
    <property type="entry name" value="Ank_2"/>
    <property type="match status" value="1"/>
</dbReference>
<dbReference type="PANTHER" id="PTHR24203:SF76">
    <property type="entry name" value="ANKYRIN REPEAT DOMAIN-CONTAINING PROTEIN EMB506, CHLOROPLASTIC"/>
    <property type="match status" value="1"/>
</dbReference>
<evidence type="ECO:0000256" key="2">
    <source>
        <dbReference type="ARBA" id="ARBA00023043"/>
    </source>
</evidence>
<protein>
    <submittedName>
        <fullName evidence="5">Uncharacterized protein</fullName>
    </submittedName>
</protein>
<feature type="repeat" description="ANK" evidence="3">
    <location>
        <begin position="187"/>
        <end position="219"/>
    </location>
</feature>